<sequence>MFDLPIFKIVFSHCNGELNVIFFQLHTKLCKQKSKKRFILMWL</sequence>
<keyword evidence="2" id="KW-1185">Reference proteome</keyword>
<name>F5S9X6_KINKI</name>
<dbReference type="AlphaFoldDB" id="F5S9X6"/>
<proteinExistence type="predicted"/>
<dbReference type="Proteomes" id="UP000004207">
    <property type="component" value="Unassembled WGS sequence"/>
</dbReference>
<comment type="caution">
    <text evidence="1">The sequence shown here is derived from an EMBL/GenBank/DDBJ whole genome shotgun (WGS) entry which is preliminary data.</text>
</comment>
<evidence type="ECO:0000313" key="2">
    <source>
        <dbReference type="Proteomes" id="UP000004207"/>
    </source>
</evidence>
<protein>
    <submittedName>
        <fullName evidence="1">Uncharacterized protein</fullName>
    </submittedName>
</protein>
<reference evidence="1 2" key="1">
    <citation type="submission" date="2011-04" db="EMBL/GenBank/DDBJ databases">
        <authorList>
            <person name="Muzny D."/>
            <person name="Qin X."/>
            <person name="Deng J."/>
            <person name="Jiang H."/>
            <person name="Liu Y."/>
            <person name="Qu J."/>
            <person name="Song X.-Z."/>
            <person name="Zhang L."/>
            <person name="Thornton R."/>
            <person name="Coyle M."/>
            <person name="Francisco L."/>
            <person name="Jackson L."/>
            <person name="Javaid M."/>
            <person name="Korchina V."/>
            <person name="Kovar C."/>
            <person name="Mata R."/>
            <person name="Mathew T."/>
            <person name="Ngo R."/>
            <person name="Nguyen L."/>
            <person name="Nguyen N."/>
            <person name="Okwuonu G."/>
            <person name="Ongeri F."/>
            <person name="Pham C."/>
            <person name="Simmons D."/>
            <person name="Wilczek-Boney K."/>
            <person name="Hale W."/>
            <person name="Jakkamsetti A."/>
            <person name="Pham P."/>
            <person name="Ruth R."/>
            <person name="San Lucas F."/>
            <person name="Warren J."/>
            <person name="Zhang J."/>
            <person name="Zhao Z."/>
            <person name="Zhou C."/>
            <person name="Zhu D."/>
            <person name="Lee S."/>
            <person name="Bess C."/>
            <person name="Blankenburg K."/>
            <person name="Forbes L."/>
            <person name="Fu Q."/>
            <person name="Gubbala S."/>
            <person name="Hirani K."/>
            <person name="Jayaseelan J.C."/>
            <person name="Lara F."/>
            <person name="Munidasa M."/>
            <person name="Palculict T."/>
            <person name="Patil S."/>
            <person name="Pu L.-L."/>
            <person name="Saada N."/>
            <person name="Tang L."/>
            <person name="Weissenberger G."/>
            <person name="Zhu Y."/>
            <person name="Hemphill L."/>
            <person name="Shang Y."/>
            <person name="Youmans B."/>
            <person name="Ayvaz T."/>
            <person name="Ross M."/>
            <person name="Santibanez J."/>
            <person name="Aqrawi P."/>
            <person name="Gross S."/>
            <person name="Joshi V."/>
            <person name="Fowler G."/>
            <person name="Nazareth L."/>
            <person name="Reid J."/>
            <person name="Worley K."/>
            <person name="Petrosino J."/>
            <person name="Highlander S."/>
            <person name="Gibbs R."/>
        </authorList>
    </citation>
    <scope>NUCLEOTIDE SEQUENCE [LARGE SCALE GENOMIC DNA]</scope>
    <source>
        <strain evidence="1 2">ATCC 23330</strain>
    </source>
</reference>
<evidence type="ECO:0000313" key="1">
    <source>
        <dbReference type="EMBL" id="EGK06888.1"/>
    </source>
</evidence>
<organism evidence="1 2">
    <name type="scientific">Kingella kingae ATCC 23330</name>
    <dbReference type="NCBI Taxonomy" id="887327"/>
    <lineage>
        <taxon>Bacteria</taxon>
        <taxon>Pseudomonadati</taxon>
        <taxon>Pseudomonadota</taxon>
        <taxon>Betaproteobacteria</taxon>
        <taxon>Neisseriales</taxon>
        <taxon>Neisseriaceae</taxon>
        <taxon>Kingella</taxon>
    </lineage>
</organism>
<gene>
    <name evidence="1" type="ORF">HMPREF0476_2009</name>
</gene>
<dbReference type="EMBL" id="AFHS01000070">
    <property type="protein sequence ID" value="EGK06888.1"/>
    <property type="molecule type" value="Genomic_DNA"/>
</dbReference>
<dbReference type="HOGENOM" id="CLU_3234775_0_0_4"/>
<accession>F5S9X6</accession>